<sequence>LLPRGHRERLRSPMAELLSEEGYRTLRPGASKFALLPEQVQEWPDFAKEIKALVAPYCGKFEPFVPVVPREVFAVANELGLQGRLVQNALHPVGEVADLLKLGVRFGDAQSGVNRLLLEVKKQEKREVKADLKRKIGDQQAGGKLVPDVVMADTKTHAIRGVGEVKTLWKFEPRKKQSWEQFLAEKLGQPARYMDDHCVRYGFLTIYDRTWFVKRVNDNEFAISPPIQETRG</sequence>
<reference evidence="1" key="1">
    <citation type="submission" date="2018-02" db="EMBL/GenBank/DDBJ databases">
        <title>The genomes of Aspergillus section Nigri reveals drivers in fungal speciation.</title>
        <authorList>
            <consortium name="DOE Joint Genome Institute"/>
            <person name="Vesth T.C."/>
            <person name="Nybo J."/>
            <person name="Theobald S."/>
            <person name="Brandl J."/>
            <person name="Frisvad J.C."/>
            <person name="Nielsen K.F."/>
            <person name="Lyhne E.K."/>
            <person name="Kogle M.E."/>
            <person name="Kuo A."/>
            <person name="Riley R."/>
            <person name="Clum A."/>
            <person name="Nolan M."/>
            <person name="Lipzen A."/>
            <person name="Salamov A."/>
            <person name="Henrissat B."/>
            <person name="Wiebenga A."/>
            <person name="De vries R.P."/>
            <person name="Grigoriev I.V."/>
            <person name="Mortensen U.H."/>
            <person name="Andersen M.R."/>
            <person name="Baker S.E."/>
        </authorList>
    </citation>
    <scope>NUCLEOTIDE SEQUENCE</scope>
    <source>
        <strain evidence="1">CBS 121060</strain>
    </source>
</reference>
<name>A0ACD1GTL7_9EURO</name>
<gene>
    <name evidence="1" type="ORF">BO66DRAFT_335820</name>
</gene>
<keyword evidence="2" id="KW-1185">Reference proteome</keyword>
<proteinExistence type="predicted"/>
<feature type="non-terminal residue" evidence="1">
    <location>
        <position position="1"/>
    </location>
</feature>
<dbReference type="EMBL" id="KZ825008">
    <property type="protein sequence ID" value="RAH64612.1"/>
    <property type="molecule type" value="Genomic_DNA"/>
</dbReference>
<protein>
    <submittedName>
        <fullName evidence="1">Uncharacterized protein</fullName>
    </submittedName>
</protein>
<dbReference type="Proteomes" id="UP000249661">
    <property type="component" value="Unassembled WGS sequence"/>
</dbReference>
<evidence type="ECO:0000313" key="2">
    <source>
        <dbReference type="Proteomes" id="UP000249661"/>
    </source>
</evidence>
<organism evidence="1 2">
    <name type="scientific">Aspergillus aculeatinus CBS 121060</name>
    <dbReference type="NCBI Taxonomy" id="1448322"/>
    <lineage>
        <taxon>Eukaryota</taxon>
        <taxon>Fungi</taxon>
        <taxon>Dikarya</taxon>
        <taxon>Ascomycota</taxon>
        <taxon>Pezizomycotina</taxon>
        <taxon>Eurotiomycetes</taxon>
        <taxon>Eurotiomycetidae</taxon>
        <taxon>Eurotiales</taxon>
        <taxon>Aspergillaceae</taxon>
        <taxon>Aspergillus</taxon>
        <taxon>Aspergillus subgen. Circumdati</taxon>
    </lineage>
</organism>
<accession>A0ACD1GTL7</accession>
<evidence type="ECO:0000313" key="1">
    <source>
        <dbReference type="EMBL" id="RAH64612.1"/>
    </source>
</evidence>